<evidence type="ECO:0000256" key="5">
    <source>
        <dbReference type="ARBA" id="ARBA00022840"/>
    </source>
</evidence>
<accession>F4MK03</accession>
<reference evidence="11" key="2">
    <citation type="journal article" date="2011" name="J. Clin. Microbiol.">
        <title>Aeromonas aquarirrum Is Widely Distributed in Clinical and Environmental Specimens and Can Be Misidentified as Aeromonas hydrophila.</title>
        <authorList>
            <person name="Aravena-Roman M."/>
            <person name="Harnett G.B."/>
            <person name="Riley T.V."/>
            <person name="Inglis T.J.J."/>
            <person name="Chang B.J."/>
        </authorList>
    </citation>
    <scope>NUCLEOTIDE SEQUENCE</scope>
    <source>
        <strain evidence="11">DSM 11577</strain>
    </source>
</reference>
<gene>
    <name evidence="11" type="primary">gyrB</name>
</gene>
<evidence type="ECO:0000256" key="9">
    <source>
        <dbReference type="SAM" id="MobiDB-lite"/>
    </source>
</evidence>
<keyword evidence="7" id="KW-0238">DNA-binding</keyword>
<organism evidence="11">
    <name type="scientific">Aeromonas encheleia</name>
    <dbReference type="NCBI Taxonomy" id="73010"/>
    <lineage>
        <taxon>Bacteria</taxon>
        <taxon>Pseudomonadati</taxon>
        <taxon>Pseudomonadota</taxon>
        <taxon>Gammaproteobacteria</taxon>
        <taxon>Aeromonadales</taxon>
        <taxon>Aeromonadaceae</taxon>
        <taxon>Aeromonas</taxon>
    </lineage>
</organism>
<keyword evidence="4" id="KW-0547">Nucleotide-binding</keyword>
<proteinExistence type="inferred from homology"/>
<feature type="region of interest" description="Disordered" evidence="9">
    <location>
        <begin position="56"/>
        <end position="148"/>
    </location>
</feature>
<evidence type="ECO:0000256" key="8">
    <source>
        <dbReference type="ARBA" id="ARBA00023235"/>
    </source>
</evidence>
<keyword evidence="8" id="KW-0413">Isomerase</keyword>
<dbReference type="InterPro" id="IPR013506">
    <property type="entry name" value="Topo_IIA_bsu_dom2"/>
</dbReference>
<comment type="similarity">
    <text evidence="2">Belongs to the type II topoisomerase GyrB family.</text>
</comment>
<keyword evidence="6" id="KW-0799">Topoisomerase</keyword>
<dbReference type="Pfam" id="PF00204">
    <property type="entry name" value="DNA_gyraseB"/>
    <property type="match status" value="1"/>
</dbReference>
<dbReference type="GO" id="GO:0003918">
    <property type="term" value="F:DNA topoisomerase type II (double strand cut, ATP-hydrolyzing) activity"/>
    <property type="evidence" value="ECO:0007669"/>
    <property type="project" value="UniProtKB-EC"/>
</dbReference>
<dbReference type="GO" id="GO:0006265">
    <property type="term" value="P:DNA topological change"/>
    <property type="evidence" value="ECO:0007669"/>
    <property type="project" value="InterPro"/>
</dbReference>
<evidence type="ECO:0000256" key="7">
    <source>
        <dbReference type="ARBA" id="ARBA00023125"/>
    </source>
</evidence>
<dbReference type="InterPro" id="IPR020568">
    <property type="entry name" value="Ribosomal_Su5_D2-typ_SF"/>
</dbReference>
<protein>
    <recommendedName>
        <fullName evidence="3">DNA topoisomerase (ATP-hydrolyzing)</fullName>
        <ecNumber evidence="3">5.6.2.2</ecNumber>
    </recommendedName>
</protein>
<dbReference type="AlphaFoldDB" id="F4MK03"/>
<dbReference type="EC" id="5.6.2.2" evidence="3"/>
<evidence type="ECO:0000256" key="4">
    <source>
        <dbReference type="ARBA" id="ARBA00022741"/>
    </source>
</evidence>
<dbReference type="GO" id="GO:0005524">
    <property type="term" value="F:ATP binding"/>
    <property type="evidence" value="ECO:0007669"/>
    <property type="project" value="UniProtKB-KW"/>
</dbReference>
<evidence type="ECO:0000256" key="1">
    <source>
        <dbReference type="ARBA" id="ARBA00000185"/>
    </source>
</evidence>
<evidence type="ECO:0000256" key="2">
    <source>
        <dbReference type="ARBA" id="ARBA00010708"/>
    </source>
</evidence>
<evidence type="ECO:0000259" key="10">
    <source>
        <dbReference type="Pfam" id="PF00204"/>
    </source>
</evidence>
<feature type="non-terminal residue" evidence="11">
    <location>
        <position position="148"/>
    </location>
</feature>
<evidence type="ECO:0000256" key="3">
    <source>
        <dbReference type="ARBA" id="ARBA00012895"/>
    </source>
</evidence>
<sequence>RDGGTHLVGFRTALTRTLNTYMDKEDYSKKAKSAASGDDVREGLIAVISVKVPDPKFSSQTKDKLVSSGYRRPAWQAGGLPGERPGPVRTLHSGRGLCWRLRQAGSQPQEPGHTAAQGQDPERGEGPFRQDDLLARGGHPDHRPGLWH</sequence>
<keyword evidence="5" id="KW-0067">ATP-binding</keyword>
<reference evidence="11" key="1">
    <citation type="submission" date="2010-04" db="EMBL/GenBank/DDBJ databases">
        <authorList>
            <person name="Aravena-roman M.A."/>
        </authorList>
    </citation>
    <scope>NUCLEOTIDE SEQUENCE</scope>
    <source>
        <strain evidence="11">DSM 11577</strain>
    </source>
</reference>
<dbReference type="InterPro" id="IPR014721">
    <property type="entry name" value="Ribsml_uS5_D2-typ_fold_subgr"/>
</dbReference>
<dbReference type="PANTHER" id="PTHR45866">
    <property type="entry name" value="DNA GYRASE/TOPOISOMERASE SUBUNIT B"/>
    <property type="match status" value="1"/>
</dbReference>
<dbReference type="Gene3D" id="3.30.230.10">
    <property type="match status" value="1"/>
</dbReference>
<dbReference type="GO" id="GO:0003677">
    <property type="term" value="F:DNA binding"/>
    <property type="evidence" value="ECO:0007669"/>
    <property type="project" value="UniProtKB-KW"/>
</dbReference>
<comment type="catalytic activity">
    <reaction evidence="1">
        <text>ATP-dependent breakage, passage and rejoining of double-stranded DNA.</text>
        <dbReference type="EC" id="5.6.2.2"/>
    </reaction>
</comment>
<dbReference type="SUPFAM" id="SSF54211">
    <property type="entry name" value="Ribosomal protein S5 domain 2-like"/>
    <property type="match status" value="1"/>
</dbReference>
<feature type="compositionally biased region" description="Basic and acidic residues" evidence="9">
    <location>
        <begin position="120"/>
        <end position="148"/>
    </location>
</feature>
<feature type="non-terminal residue" evidence="11">
    <location>
        <position position="1"/>
    </location>
</feature>
<evidence type="ECO:0000313" key="11">
    <source>
        <dbReference type="EMBL" id="CBL54090.1"/>
    </source>
</evidence>
<evidence type="ECO:0000256" key="6">
    <source>
        <dbReference type="ARBA" id="ARBA00023029"/>
    </source>
</evidence>
<feature type="domain" description="DNA topoisomerase type IIA subunit B" evidence="10">
    <location>
        <begin position="2"/>
        <end position="70"/>
    </location>
</feature>
<dbReference type="PANTHER" id="PTHR45866:SF1">
    <property type="entry name" value="DNA GYRASE SUBUNIT B, MITOCHONDRIAL"/>
    <property type="match status" value="1"/>
</dbReference>
<name>F4MK03_9GAMM</name>
<dbReference type="EMBL" id="FN796740">
    <property type="protein sequence ID" value="CBL54090.1"/>
    <property type="molecule type" value="Genomic_DNA"/>
</dbReference>